<dbReference type="InterPro" id="IPR016032">
    <property type="entry name" value="Sig_transdc_resp-reg_C-effctor"/>
</dbReference>
<sequence length="886" mass="93694">MTRPGVPYDAGVPSRWPFVGRTAQLGAVRSILGDGTHGGVVVAGPAGAGKSRLAAQAVSGLEGFTVAPVRGTVAAADIPFGAFAHLLPERFPAVAGVNPLRWAAEALRPPAGDALLLTVDDAHLLDATSAALIHQMVLHRSARLLATVRGGEPAPDPIVALWKDGLVRRLELEPLPVEETGRLLAQVLGGQVESATLRRLWRVTQGNLLYLREMVMAGRTAGALEETGGLWRWHGDLSLTPRLRDLVEARIGDIDADERRALEFAAFGEPLGADILIRLTGAVAVERCEERQLITTFRDGHRLQVRPAHPLYGEVVRAHADSGRVREMLARLADAVEATGSRRREDALRVAVWRLDSGTARQPLPLIAASRLAMSVFDIALAQRLGRAAVDAGGGPAAALSLAYTLFFDDRPEEAEEILRRSMGTPATDQERSVYARTRVLGLAWSVGDDADAQRVVDEAAAAVTDPVIHQDLLVLSAFVHFFAGQPLASDRQLAQARRLGDTMTPASTAQAAVVEGLRLAHGGHPGRARALADATLREVERWRDDAPDAFWSLQCVRLLSHLFEGDLAAADEVTNLTRRLMREEAPWRLGMAGFDGHRAQIHVIAGRPADAVRSCRDGIAQLGEHRTGFAGLCFGELAHASALLGDVATARTALAAAEGRSLRTFVPIDFPGVLARAWVHAAGGDLGAAVSAALAAADAAETHGLRCYRMFALHDAVRLGAAPLVAEDLARLCATIDGPLAAVCARHAAAAVAANAAELDAVSRAFERMGMPLHAAEAAAQAAAAYAPGDRAGVFAASRAWALARSCQGARTPALGDLTAPRLTARQWEIARLAATGLSNREIADRLVLSTRTVANHLVGVYGRLGVGDRAALADLLGALDAAVE</sequence>
<keyword evidence="3" id="KW-0804">Transcription</keyword>
<dbReference type="PROSITE" id="PS50043">
    <property type="entry name" value="HTH_LUXR_2"/>
    <property type="match status" value="1"/>
</dbReference>
<protein>
    <submittedName>
        <fullName evidence="5">LuxR C-terminal-related transcriptional regulator</fullName>
    </submittedName>
</protein>
<evidence type="ECO:0000313" key="6">
    <source>
        <dbReference type="Proteomes" id="UP001501442"/>
    </source>
</evidence>
<dbReference type="Gene3D" id="1.10.10.10">
    <property type="entry name" value="Winged helix-like DNA-binding domain superfamily/Winged helix DNA-binding domain"/>
    <property type="match status" value="1"/>
</dbReference>
<dbReference type="EMBL" id="BAABHK010000018">
    <property type="protein sequence ID" value="GAA4636921.1"/>
    <property type="molecule type" value="Genomic_DNA"/>
</dbReference>
<dbReference type="PRINTS" id="PR00038">
    <property type="entry name" value="HTHLUXR"/>
</dbReference>
<evidence type="ECO:0000259" key="4">
    <source>
        <dbReference type="PROSITE" id="PS50043"/>
    </source>
</evidence>
<keyword evidence="2" id="KW-0238">DNA-binding</keyword>
<dbReference type="SMART" id="SM00421">
    <property type="entry name" value="HTH_LUXR"/>
    <property type="match status" value="1"/>
</dbReference>
<dbReference type="SUPFAM" id="SSF46894">
    <property type="entry name" value="C-terminal effector domain of the bipartite response regulators"/>
    <property type="match status" value="1"/>
</dbReference>
<evidence type="ECO:0000256" key="2">
    <source>
        <dbReference type="ARBA" id="ARBA00023125"/>
    </source>
</evidence>
<dbReference type="CDD" id="cd06170">
    <property type="entry name" value="LuxR_C_like"/>
    <property type="match status" value="1"/>
</dbReference>
<proteinExistence type="predicted"/>
<evidence type="ECO:0000313" key="5">
    <source>
        <dbReference type="EMBL" id="GAA4636921.1"/>
    </source>
</evidence>
<name>A0ABP8UQB8_9ACTN</name>
<accession>A0ABP8UQB8</accession>
<dbReference type="PANTHER" id="PTHR44688:SF16">
    <property type="entry name" value="DNA-BINDING TRANSCRIPTIONAL ACTIVATOR DEVR_DOSR"/>
    <property type="match status" value="1"/>
</dbReference>
<reference evidence="6" key="1">
    <citation type="journal article" date="2019" name="Int. J. Syst. Evol. Microbiol.">
        <title>The Global Catalogue of Microorganisms (GCM) 10K type strain sequencing project: providing services to taxonomists for standard genome sequencing and annotation.</title>
        <authorList>
            <consortium name="The Broad Institute Genomics Platform"/>
            <consortium name="The Broad Institute Genome Sequencing Center for Infectious Disease"/>
            <person name="Wu L."/>
            <person name="Ma J."/>
        </authorList>
    </citation>
    <scope>NUCLEOTIDE SEQUENCE [LARGE SCALE GENOMIC DNA]</scope>
    <source>
        <strain evidence="6">JCM 17939</strain>
    </source>
</reference>
<feature type="domain" description="HTH luxR-type" evidence="4">
    <location>
        <begin position="817"/>
        <end position="882"/>
    </location>
</feature>
<keyword evidence="6" id="KW-1185">Reference proteome</keyword>
<dbReference type="Proteomes" id="UP001501442">
    <property type="component" value="Unassembled WGS sequence"/>
</dbReference>
<evidence type="ECO:0000256" key="1">
    <source>
        <dbReference type="ARBA" id="ARBA00023015"/>
    </source>
</evidence>
<keyword evidence="1" id="KW-0805">Transcription regulation</keyword>
<gene>
    <name evidence="5" type="ORF">GCM10023196_088670</name>
</gene>
<dbReference type="InterPro" id="IPR027417">
    <property type="entry name" value="P-loop_NTPase"/>
</dbReference>
<evidence type="ECO:0000256" key="3">
    <source>
        <dbReference type="ARBA" id="ARBA00023163"/>
    </source>
</evidence>
<dbReference type="InterPro" id="IPR036388">
    <property type="entry name" value="WH-like_DNA-bd_sf"/>
</dbReference>
<comment type="caution">
    <text evidence="5">The sequence shown here is derived from an EMBL/GenBank/DDBJ whole genome shotgun (WGS) entry which is preliminary data.</text>
</comment>
<dbReference type="SUPFAM" id="SSF52540">
    <property type="entry name" value="P-loop containing nucleoside triphosphate hydrolases"/>
    <property type="match status" value="1"/>
</dbReference>
<organism evidence="5 6">
    <name type="scientific">Actinoallomurus vinaceus</name>
    <dbReference type="NCBI Taxonomy" id="1080074"/>
    <lineage>
        <taxon>Bacteria</taxon>
        <taxon>Bacillati</taxon>
        <taxon>Actinomycetota</taxon>
        <taxon>Actinomycetes</taxon>
        <taxon>Streptosporangiales</taxon>
        <taxon>Thermomonosporaceae</taxon>
        <taxon>Actinoallomurus</taxon>
    </lineage>
</organism>
<dbReference type="PANTHER" id="PTHR44688">
    <property type="entry name" value="DNA-BINDING TRANSCRIPTIONAL ACTIVATOR DEVR_DOSR"/>
    <property type="match status" value="1"/>
</dbReference>
<dbReference type="Pfam" id="PF00196">
    <property type="entry name" value="GerE"/>
    <property type="match status" value="1"/>
</dbReference>
<dbReference type="InterPro" id="IPR000792">
    <property type="entry name" value="Tscrpt_reg_LuxR_C"/>
</dbReference>